<keyword evidence="4 6" id="KW-0067">ATP-binding</keyword>
<keyword evidence="2 6" id="KW-0547">Nucleotide-binding</keyword>
<dbReference type="InterPro" id="IPR011009">
    <property type="entry name" value="Kinase-like_dom_sf"/>
</dbReference>
<dbReference type="GO" id="GO:0005524">
    <property type="term" value="F:ATP binding"/>
    <property type="evidence" value="ECO:0007669"/>
    <property type="project" value="UniProtKB-UniRule"/>
</dbReference>
<evidence type="ECO:0000256" key="3">
    <source>
        <dbReference type="ARBA" id="ARBA00022777"/>
    </source>
</evidence>
<dbReference type="SMART" id="SM00220">
    <property type="entry name" value="S_TKc"/>
    <property type="match status" value="1"/>
</dbReference>
<dbReference type="GO" id="GO:0000160">
    <property type="term" value="P:phosphorelay signal transduction system"/>
    <property type="evidence" value="ECO:0007669"/>
    <property type="project" value="InterPro"/>
</dbReference>
<keyword evidence="11" id="KW-1185">Reference proteome</keyword>
<dbReference type="CDD" id="cd14014">
    <property type="entry name" value="STKc_PknB_like"/>
    <property type="match status" value="1"/>
</dbReference>
<sequence length="469" mass="51308">MRFRRPLESEEAAKEYARDPDAGDPDWGETGDTVPSAPPSSSTPMRELGLDRGVRVGDNYRIERCLGGGGMGVVTLAYDERLDRQVAIKFIRPELFAHEDLRAYFQNEARAMARVTHPNVLAVHAFGEHEGIPYFVMEYVDGPTVEAWLAGRRGEETDLEAALHIVEQACQGVSAMHAASTVHRDLKPSNLLIGSSLHVAVSDLGVARILEGSGSRKSCMLVGSPGYMAPEAALGDDSKPELATRRDVYALGCITYELLTGRPPFRAPTEMGLMAKHVLEIPEPPSSSRSEVAGYDAAVLRALDKDPHRRWSSVDEFLASLTRTRLGDDDPRSILVVDDDDDWRSLLAVALGSRFPRSDIEGARSGAEALRSFERRSHAVVLADLAMPDVDGLELTRRLRALPSTERTPIIVITAAGGPSEWRRLSELGADGFLVKPVDPDDVAMLVRRTLRARRGFSGAISSRPPKWA</sequence>
<accession>A0A0K1Q757</accession>
<dbReference type="SUPFAM" id="SSF52172">
    <property type="entry name" value="CheY-like"/>
    <property type="match status" value="1"/>
</dbReference>
<evidence type="ECO:0000256" key="2">
    <source>
        <dbReference type="ARBA" id="ARBA00022741"/>
    </source>
</evidence>
<dbReference type="CDD" id="cd17546">
    <property type="entry name" value="REC_hyHK_CKI1_RcsC-like"/>
    <property type="match status" value="1"/>
</dbReference>
<evidence type="ECO:0000259" key="9">
    <source>
        <dbReference type="PROSITE" id="PS50110"/>
    </source>
</evidence>
<feature type="modified residue" description="4-aspartylphosphate" evidence="5">
    <location>
        <position position="384"/>
    </location>
</feature>
<protein>
    <submittedName>
        <fullName evidence="10">Serine/threonine-protein kinase PknB</fullName>
    </submittedName>
</protein>
<dbReference type="PROSITE" id="PS50011">
    <property type="entry name" value="PROTEIN_KINASE_DOM"/>
    <property type="match status" value="1"/>
</dbReference>
<keyword evidence="1" id="KW-0808">Transferase</keyword>
<evidence type="ECO:0000256" key="1">
    <source>
        <dbReference type="ARBA" id="ARBA00022679"/>
    </source>
</evidence>
<dbReference type="Pfam" id="PF00072">
    <property type="entry name" value="Response_reg"/>
    <property type="match status" value="1"/>
</dbReference>
<evidence type="ECO:0000256" key="6">
    <source>
        <dbReference type="PROSITE-ProRule" id="PRU10141"/>
    </source>
</evidence>
<dbReference type="OrthoDB" id="5486187at2"/>
<evidence type="ECO:0000259" key="8">
    <source>
        <dbReference type="PROSITE" id="PS50011"/>
    </source>
</evidence>
<keyword evidence="5" id="KW-0597">Phosphoprotein</keyword>
<dbReference type="Gene3D" id="3.40.50.2300">
    <property type="match status" value="1"/>
</dbReference>
<dbReference type="SUPFAM" id="SSF56112">
    <property type="entry name" value="Protein kinase-like (PK-like)"/>
    <property type="match status" value="1"/>
</dbReference>
<dbReference type="EMBL" id="CP012333">
    <property type="protein sequence ID" value="AKV01559.1"/>
    <property type="molecule type" value="Genomic_DNA"/>
</dbReference>
<dbReference type="InterPro" id="IPR017441">
    <property type="entry name" value="Protein_kinase_ATP_BS"/>
</dbReference>
<dbReference type="PANTHER" id="PTHR43289:SF6">
    <property type="entry name" value="SERINE_THREONINE-PROTEIN KINASE NEKL-3"/>
    <property type="match status" value="1"/>
</dbReference>
<dbReference type="RefSeq" id="WP_146652635.1">
    <property type="nucleotide sequence ID" value="NZ_CP012333.1"/>
</dbReference>
<dbReference type="STRING" id="1391654.AKJ09_08222"/>
<dbReference type="KEGG" id="llu:AKJ09_08222"/>
<evidence type="ECO:0000313" key="10">
    <source>
        <dbReference type="EMBL" id="AKV01559.1"/>
    </source>
</evidence>
<dbReference type="InterPro" id="IPR001789">
    <property type="entry name" value="Sig_transdc_resp-reg_receiver"/>
</dbReference>
<dbReference type="InterPro" id="IPR011006">
    <property type="entry name" value="CheY-like_superfamily"/>
</dbReference>
<name>A0A0K1Q757_9BACT</name>
<evidence type="ECO:0000313" key="11">
    <source>
        <dbReference type="Proteomes" id="UP000064967"/>
    </source>
</evidence>
<feature type="domain" description="Response regulatory" evidence="9">
    <location>
        <begin position="333"/>
        <end position="451"/>
    </location>
</feature>
<feature type="region of interest" description="Disordered" evidence="7">
    <location>
        <begin position="1"/>
        <end position="50"/>
    </location>
</feature>
<dbReference type="AlphaFoldDB" id="A0A0K1Q757"/>
<dbReference type="Proteomes" id="UP000064967">
    <property type="component" value="Chromosome"/>
</dbReference>
<keyword evidence="3 10" id="KW-0418">Kinase</keyword>
<feature type="compositionally biased region" description="Basic and acidic residues" evidence="7">
    <location>
        <begin position="1"/>
        <end position="21"/>
    </location>
</feature>
<evidence type="ECO:0000256" key="5">
    <source>
        <dbReference type="PROSITE-ProRule" id="PRU00169"/>
    </source>
</evidence>
<dbReference type="SMART" id="SM00448">
    <property type="entry name" value="REC"/>
    <property type="match status" value="1"/>
</dbReference>
<organism evidence="10 11">
    <name type="scientific">Labilithrix luteola</name>
    <dbReference type="NCBI Taxonomy" id="1391654"/>
    <lineage>
        <taxon>Bacteria</taxon>
        <taxon>Pseudomonadati</taxon>
        <taxon>Myxococcota</taxon>
        <taxon>Polyangia</taxon>
        <taxon>Polyangiales</taxon>
        <taxon>Labilitrichaceae</taxon>
        <taxon>Labilithrix</taxon>
    </lineage>
</organism>
<dbReference type="Gene3D" id="1.10.510.10">
    <property type="entry name" value="Transferase(Phosphotransferase) domain 1"/>
    <property type="match status" value="1"/>
</dbReference>
<dbReference type="PROSITE" id="PS00107">
    <property type="entry name" value="PROTEIN_KINASE_ATP"/>
    <property type="match status" value="1"/>
</dbReference>
<dbReference type="PANTHER" id="PTHR43289">
    <property type="entry name" value="MITOGEN-ACTIVATED PROTEIN KINASE KINASE KINASE 20-RELATED"/>
    <property type="match status" value="1"/>
</dbReference>
<evidence type="ECO:0000256" key="7">
    <source>
        <dbReference type="SAM" id="MobiDB-lite"/>
    </source>
</evidence>
<dbReference type="PROSITE" id="PS50110">
    <property type="entry name" value="RESPONSE_REGULATORY"/>
    <property type="match status" value="1"/>
</dbReference>
<gene>
    <name evidence="10" type="ORF">AKJ09_08222</name>
</gene>
<feature type="binding site" evidence="6">
    <location>
        <position position="89"/>
    </location>
    <ligand>
        <name>ATP</name>
        <dbReference type="ChEBI" id="CHEBI:30616"/>
    </ligand>
</feature>
<feature type="domain" description="Protein kinase" evidence="8">
    <location>
        <begin position="60"/>
        <end position="326"/>
    </location>
</feature>
<evidence type="ECO:0000256" key="4">
    <source>
        <dbReference type="ARBA" id="ARBA00022840"/>
    </source>
</evidence>
<dbReference type="GO" id="GO:0004674">
    <property type="term" value="F:protein serine/threonine kinase activity"/>
    <property type="evidence" value="ECO:0007669"/>
    <property type="project" value="TreeGrafter"/>
</dbReference>
<reference evidence="10 11" key="1">
    <citation type="submission" date="2015-08" db="EMBL/GenBank/DDBJ databases">
        <authorList>
            <person name="Babu N.S."/>
            <person name="Beckwith C.J."/>
            <person name="Beseler K.G."/>
            <person name="Brison A."/>
            <person name="Carone J.V."/>
            <person name="Caskin T.P."/>
            <person name="Diamond M."/>
            <person name="Durham M.E."/>
            <person name="Foxe J.M."/>
            <person name="Go M."/>
            <person name="Henderson B.A."/>
            <person name="Jones I.B."/>
            <person name="McGettigan J.A."/>
            <person name="Micheletti S.J."/>
            <person name="Nasrallah M.E."/>
            <person name="Ortiz D."/>
            <person name="Piller C.R."/>
            <person name="Privatt S.R."/>
            <person name="Schneider S.L."/>
            <person name="Sharp S."/>
            <person name="Smith T.C."/>
            <person name="Stanton J.D."/>
            <person name="Ullery H.E."/>
            <person name="Wilson R.J."/>
            <person name="Serrano M.G."/>
            <person name="Buck G."/>
            <person name="Lee V."/>
            <person name="Wang Y."/>
            <person name="Carvalho R."/>
            <person name="Voegtly L."/>
            <person name="Shi R."/>
            <person name="Duckworth R."/>
            <person name="Johnson A."/>
            <person name="Loviza R."/>
            <person name="Walstead R."/>
            <person name="Shah Z."/>
            <person name="Kiflezghi M."/>
            <person name="Wade K."/>
            <person name="Ball S.L."/>
            <person name="Bradley K.W."/>
            <person name="Asai D.J."/>
            <person name="Bowman C.A."/>
            <person name="Russell D.A."/>
            <person name="Pope W.H."/>
            <person name="Jacobs-Sera D."/>
            <person name="Hendrix R.W."/>
            <person name="Hatfull G.F."/>
        </authorList>
    </citation>
    <scope>NUCLEOTIDE SEQUENCE [LARGE SCALE GENOMIC DNA]</scope>
    <source>
        <strain evidence="10 11">DSM 27648</strain>
    </source>
</reference>
<dbReference type="Gene3D" id="3.30.200.20">
    <property type="entry name" value="Phosphorylase Kinase, domain 1"/>
    <property type="match status" value="1"/>
</dbReference>
<dbReference type="Pfam" id="PF00069">
    <property type="entry name" value="Pkinase"/>
    <property type="match status" value="1"/>
</dbReference>
<dbReference type="InterPro" id="IPR000719">
    <property type="entry name" value="Prot_kinase_dom"/>
</dbReference>
<proteinExistence type="predicted"/>